<keyword evidence="1" id="KW-0808">Transferase</keyword>
<reference evidence="1" key="1">
    <citation type="submission" date="2021-07" db="EMBL/GenBank/DDBJ databases">
        <authorList>
            <person name="Catto M.A."/>
            <person name="Jacobson A."/>
            <person name="Kennedy G."/>
            <person name="Labadie P."/>
            <person name="Hunt B.G."/>
            <person name="Srinivasan R."/>
        </authorList>
    </citation>
    <scope>NUCLEOTIDE SEQUENCE</scope>
    <source>
        <strain evidence="1">PL_HMW_Pooled</strain>
        <tissue evidence="1">Head</tissue>
    </source>
</reference>
<gene>
    <name evidence="1" type="ORF">KUF71_020351</name>
</gene>
<dbReference type="Proteomes" id="UP001219518">
    <property type="component" value="Unassembled WGS sequence"/>
</dbReference>
<evidence type="ECO:0000313" key="2">
    <source>
        <dbReference type="Proteomes" id="UP001219518"/>
    </source>
</evidence>
<accession>A0AAE1GX93</accession>
<name>A0AAE1GX93_9NEOP</name>
<comment type="caution">
    <text evidence="1">The sequence shown here is derived from an EMBL/GenBank/DDBJ whole genome shotgun (WGS) entry which is preliminary data.</text>
</comment>
<dbReference type="GO" id="GO:0016301">
    <property type="term" value="F:kinase activity"/>
    <property type="evidence" value="ECO:0007669"/>
    <property type="project" value="UniProtKB-KW"/>
</dbReference>
<evidence type="ECO:0000313" key="1">
    <source>
        <dbReference type="EMBL" id="KAK3910538.1"/>
    </source>
</evidence>
<dbReference type="AlphaFoldDB" id="A0AAE1GX93"/>
<keyword evidence="2" id="KW-1185">Reference proteome</keyword>
<dbReference type="EMBL" id="JAHWGI010000171">
    <property type="protein sequence ID" value="KAK3910538.1"/>
    <property type="molecule type" value="Genomic_DNA"/>
</dbReference>
<keyword evidence="1" id="KW-0418">Kinase</keyword>
<proteinExistence type="predicted"/>
<sequence length="94" mass="10859">MEFCETLGYHMQCVDMGNQEHHGVQVRAIRSNKPRHRLSLLLLIPSGTGRVEFYVTFEIPFEYLPLPFQIPTGLERLELVNHRVDQYTLLGGTC</sequence>
<protein>
    <submittedName>
        <fullName evidence="1">Serine/threonine-protein kinase TEL1</fullName>
    </submittedName>
</protein>
<reference evidence="1" key="2">
    <citation type="journal article" date="2023" name="BMC Genomics">
        <title>Pest status, molecular evolution, and epigenetic factors derived from the genome assembly of Frankliniella fusca, a thysanopteran phytovirus vector.</title>
        <authorList>
            <person name="Catto M.A."/>
            <person name="Labadie P.E."/>
            <person name="Jacobson A.L."/>
            <person name="Kennedy G.G."/>
            <person name="Srinivasan R."/>
            <person name="Hunt B.G."/>
        </authorList>
    </citation>
    <scope>NUCLEOTIDE SEQUENCE</scope>
    <source>
        <strain evidence="1">PL_HMW_Pooled</strain>
    </source>
</reference>
<organism evidence="1 2">
    <name type="scientific">Frankliniella fusca</name>
    <dbReference type="NCBI Taxonomy" id="407009"/>
    <lineage>
        <taxon>Eukaryota</taxon>
        <taxon>Metazoa</taxon>
        <taxon>Ecdysozoa</taxon>
        <taxon>Arthropoda</taxon>
        <taxon>Hexapoda</taxon>
        <taxon>Insecta</taxon>
        <taxon>Pterygota</taxon>
        <taxon>Neoptera</taxon>
        <taxon>Paraneoptera</taxon>
        <taxon>Thysanoptera</taxon>
        <taxon>Terebrantia</taxon>
        <taxon>Thripoidea</taxon>
        <taxon>Thripidae</taxon>
        <taxon>Frankliniella</taxon>
    </lineage>
</organism>